<accession>A0A8J5CZI5</accession>
<evidence type="ECO:0000256" key="1">
    <source>
        <dbReference type="ARBA" id="ARBA00001924"/>
    </source>
</evidence>
<keyword evidence="12" id="KW-1185">Reference proteome</keyword>
<comment type="similarity">
    <text evidence="3">Belongs to the xanthine dehydrogenase family.</text>
</comment>
<evidence type="ECO:0000256" key="3">
    <source>
        <dbReference type="ARBA" id="ARBA00006849"/>
    </source>
</evidence>
<name>A0A8J5CZI5_CHIOP</name>
<feature type="domain" description="Aldehyde oxidase/xanthine dehydrogenase second molybdopterin binding" evidence="10">
    <location>
        <begin position="162"/>
        <end position="281"/>
    </location>
</feature>
<evidence type="ECO:0000256" key="2">
    <source>
        <dbReference type="ARBA" id="ARBA00001974"/>
    </source>
</evidence>
<dbReference type="EMBL" id="JACEEZ010008905">
    <property type="protein sequence ID" value="KAG0722910.1"/>
    <property type="molecule type" value="Genomic_DNA"/>
</dbReference>
<dbReference type="OrthoDB" id="6376573at2759"/>
<sequence length="428" mass="47203">MFFSEDLISHVAKHLHLDPFVYHHNDHHYCDSSTKPPPLPSQCNHNHHYHCPSTTTTITTTITITAPAPPQLPLTLPKHHHHCLTTTTTITTTAPSPQPPQSQPLPSTTITVPTASNIFFPNTIRSQQVREKNLCSSGDKTHFGQVMERCTVRRCWKEVIIQSDYNTRYADVQKFNSENKYRKRGIATVPVIFAIAFTVKHLNQAGALVIVYTDGSVLLSHGGTEMGQGLHTKMIQVASRALGIPADLIHISETATDKVPNTSPTAASASSDLNGMAVLSAGILRYVKFIVPVYVPAWYAAPSPTSAPANDLALLKDLVGYEDKSLAKALADGFARRHLWYLSESLVPLAFFDEDLSLGRKRAMIEALSSNEGSENLTKRVVVDLKADLSQKTLADFVTKSSRMFFVTLGIDDGFLETDPAEWHDDPR</sequence>
<evidence type="ECO:0000256" key="8">
    <source>
        <dbReference type="ARBA" id="ARBA00023014"/>
    </source>
</evidence>
<dbReference type="GO" id="GO:0016491">
    <property type="term" value="F:oxidoreductase activity"/>
    <property type="evidence" value="ECO:0007669"/>
    <property type="project" value="UniProtKB-KW"/>
</dbReference>
<reference evidence="11" key="1">
    <citation type="submission" date="2020-07" db="EMBL/GenBank/DDBJ databases">
        <title>The High-quality genome of the commercially important snow crab, Chionoecetes opilio.</title>
        <authorList>
            <person name="Jeong J.-H."/>
            <person name="Ryu S."/>
        </authorList>
    </citation>
    <scope>NUCLEOTIDE SEQUENCE</scope>
    <source>
        <strain evidence="11">MADBK_172401_WGS</strain>
        <tissue evidence="11">Digestive gland</tissue>
    </source>
</reference>
<dbReference type="Pfam" id="PF20256">
    <property type="entry name" value="MoCoBD_2"/>
    <property type="match status" value="1"/>
</dbReference>
<comment type="caution">
    <text evidence="11">The sequence shown here is derived from an EMBL/GenBank/DDBJ whole genome shotgun (WGS) entry which is preliminary data.</text>
</comment>
<dbReference type="SUPFAM" id="SSF56003">
    <property type="entry name" value="Molybdenum cofactor-binding domain"/>
    <property type="match status" value="1"/>
</dbReference>
<evidence type="ECO:0000259" key="10">
    <source>
        <dbReference type="Pfam" id="PF20256"/>
    </source>
</evidence>
<keyword evidence="4" id="KW-0001">2Fe-2S</keyword>
<evidence type="ECO:0000256" key="5">
    <source>
        <dbReference type="ARBA" id="ARBA00022723"/>
    </source>
</evidence>
<dbReference type="InterPro" id="IPR046867">
    <property type="entry name" value="AldOxase/xan_DH_MoCoBD2"/>
</dbReference>
<evidence type="ECO:0000313" key="12">
    <source>
        <dbReference type="Proteomes" id="UP000770661"/>
    </source>
</evidence>
<organism evidence="11 12">
    <name type="scientific">Chionoecetes opilio</name>
    <name type="common">Atlantic snow crab</name>
    <name type="synonym">Cancer opilio</name>
    <dbReference type="NCBI Taxonomy" id="41210"/>
    <lineage>
        <taxon>Eukaryota</taxon>
        <taxon>Metazoa</taxon>
        <taxon>Ecdysozoa</taxon>
        <taxon>Arthropoda</taxon>
        <taxon>Crustacea</taxon>
        <taxon>Multicrustacea</taxon>
        <taxon>Malacostraca</taxon>
        <taxon>Eumalacostraca</taxon>
        <taxon>Eucarida</taxon>
        <taxon>Decapoda</taxon>
        <taxon>Pleocyemata</taxon>
        <taxon>Brachyura</taxon>
        <taxon>Eubrachyura</taxon>
        <taxon>Majoidea</taxon>
        <taxon>Majidae</taxon>
        <taxon>Chionoecetes</taxon>
    </lineage>
</organism>
<dbReference type="PANTHER" id="PTHR45444:SF3">
    <property type="entry name" value="XANTHINE DEHYDROGENASE"/>
    <property type="match status" value="1"/>
</dbReference>
<comment type="cofactor">
    <cofactor evidence="2">
        <name>FAD</name>
        <dbReference type="ChEBI" id="CHEBI:57692"/>
    </cofactor>
</comment>
<dbReference type="Proteomes" id="UP000770661">
    <property type="component" value="Unassembled WGS sequence"/>
</dbReference>
<dbReference type="InterPro" id="IPR037165">
    <property type="entry name" value="AldOxase/xan_DH_Mopterin-bd_sf"/>
</dbReference>
<dbReference type="FunFam" id="3.30.365.10:FF:000002">
    <property type="entry name" value="Xanthine dehydrogenase oxidase"/>
    <property type="match status" value="1"/>
</dbReference>
<dbReference type="AlphaFoldDB" id="A0A8J5CZI5"/>
<dbReference type="InterPro" id="IPR016208">
    <property type="entry name" value="Ald_Oxase/xanthine_DH-like"/>
</dbReference>
<dbReference type="Gene3D" id="3.30.365.10">
    <property type="entry name" value="Aldehyde oxidase/xanthine dehydrogenase, molybdopterin binding domain"/>
    <property type="match status" value="3"/>
</dbReference>
<comment type="cofactor">
    <cofactor evidence="1">
        <name>Mo-molybdopterin</name>
        <dbReference type="ChEBI" id="CHEBI:71302"/>
    </cofactor>
</comment>
<evidence type="ECO:0000256" key="7">
    <source>
        <dbReference type="ARBA" id="ARBA00023004"/>
    </source>
</evidence>
<keyword evidence="5" id="KW-0479">Metal-binding</keyword>
<evidence type="ECO:0000256" key="6">
    <source>
        <dbReference type="ARBA" id="ARBA00023002"/>
    </source>
</evidence>
<dbReference type="PANTHER" id="PTHR45444">
    <property type="entry name" value="XANTHINE DEHYDROGENASE"/>
    <property type="match status" value="1"/>
</dbReference>
<protein>
    <submittedName>
        <fullName evidence="11">Xanthine dehydrogenase/oxidase</fullName>
    </submittedName>
</protein>
<dbReference type="GO" id="GO:0005506">
    <property type="term" value="F:iron ion binding"/>
    <property type="evidence" value="ECO:0007669"/>
    <property type="project" value="InterPro"/>
</dbReference>
<comment type="cofactor">
    <cofactor evidence="9">
        <name>[2Fe-2S] cluster</name>
        <dbReference type="ChEBI" id="CHEBI:190135"/>
    </cofactor>
</comment>
<keyword evidence="6" id="KW-0560">Oxidoreductase</keyword>
<keyword evidence="7" id="KW-0408">Iron</keyword>
<evidence type="ECO:0000256" key="4">
    <source>
        <dbReference type="ARBA" id="ARBA00022714"/>
    </source>
</evidence>
<keyword evidence="8" id="KW-0411">Iron-sulfur</keyword>
<dbReference type="GO" id="GO:0051537">
    <property type="term" value="F:2 iron, 2 sulfur cluster binding"/>
    <property type="evidence" value="ECO:0007669"/>
    <property type="project" value="UniProtKB-KW"/>
</dbReference>
<evidence type="ECO:0000256" key="9">
    <source>
        <dbReference type="ARBA" id="ARBA00034078"/>
    </source>
</evidence>
<proteinExistence type="inferred from homology"/>
<gene>
    <name evidence="11" type="primary">Xdh_1</name>
    <name evidence="11" type="ORF">GWK47_043618</name>
</gene>
<evidence type="ECO:0000313" key="11">
    <source>
        <dbReference type="EMBL" id="KAG0722910.1"/>
    </source>
</evidence>